<name>A0A0J9VRL7_FUSO4</name>
<dbReference type="AlphaFoldDB" id="A0A0J9VRL7"/>
<dbReference type="EMBL" id="DS231712">
    <property type="protein sequence ID" value="KNB13533.1"/>
    <property type="molecule type" value="Genomic_DNA"/>
</dbReference>
<protein>
    <submittedName>
        <fullName evidence="2">Uncharacterized protein</fullName>
    </submittedName>
</protein>
<sequence>MATVEINDAVFCQEHLAEICEDCSVDLREENDAFYGFDSVERDAIESPHASINDDGVYMCKKHDNASKSRPFPAEKWNSNRKV</sequence>
<dbReference type="GeneID" id="28961542"/>
<organism evidence="2 3">
    <name type="scientific">Fusarium oxysporum f. sp. lycopersici (strain 4287 / CBS 123668 / FGSC 9935 / NRRL 34936)</name>
    <name type="common">Fusarium vascular wilt of tomato</name>
    <dbReference type="NCBI Taxonomy" id="426428"/>
    <lineage>
        <taxon>Eukaryota</taxon>
        <taxon>Fungi</taxon>
        <taxon>Dikarya</taxon>
        <taxon>Ascomycota</taxon>
        <taxon>Pezizomycotina</taxon>
        <taxon>Sordariomycetes</taxon>
        <taxon>Hypocreomycetidae</taxon>
        <taxon>Hypocreales</taxon>
        <taxon>Nectriaceae</taxon>
        <taxon>Fusarium</taxon>
        <taxon>Fusarium oxysporum species complex</taxon>
    </lineage>
</organism>
<dbReference type="VEuPathDB" id="FungiDB:FOXG_20836"/>
<dbReference type="Proteomes" id="UP000009097">
    <property type="component" value="Unassembled WGS sequence"/>
</dbReference>
<evidence type="ECO:0000313" key="3">
    <source>
        <dbReference type="Proteomes" id="UP000009097"/>
    </source>
</evidence>
<dbReference type="RefSeq" id="XP_018251578.1">
    <property type="nucleotide sequence ID" value="XM_018401147.1"/>
</dbReference>
<accession>A0A0J9VRL7</accession>
<feature type="region of interest" description="Disordered" evidence="1">
    <location>
        <begin position="64"/>
        <end position="83"/>
    </location>
</feature>
<evidence type="ECO:0000313" key="2">
    <source>
        <dbReference type="EMBL" id="KNB13533.1"/>
    </source>
</evidence>
<reference evidence="2" key="1">
    <citation type="submission" date="2007-04" db="EMBL/GenBank/DDBJ databases">
        <authorList>
            <consortium name="The Broad Institute Genome Sequencing Platform"/>
            <person name="Birren B."/>
            <person name="Lander E."/>
            <person name="Galagan J."/>
            <person name="Nusbaum C."/>
            <person name="Devon K."/>
            <person name="Ma L.-J."/>
            <person name="Jaffe D."/>
            <person name="Butler J."/>
            <person name="Alvarez P."/>
            <person name="Gnerre S."/>
            <person name="Grabherr M."/>
            <person name="Kleber M."/>
            <person name="Mauceli E."/>
            <person name="Brockman W."/>
            <person name="MacCallum I.A."/>
            <person name="Young S."/>
            <person name="LaButti K."/>
            <person name="DeCaprio D."/>
            <person name="Crawford M."/>
            <person name="Koehrsen M."/>
            <person name="Engels R."/>
            <person name="Montgomery P."/>
            <person name="Pearson M."/>
            <person name="Howarth C."/>
            <person name="Larson L."/>
            <person name="White J."/>
            <person name="O'Leary S."/>
            <person name="Kodira C."/>
            <person name="Zeng Q."/>
            <person name="Yandava C."/>
            <person name="Alvarado L."/>
            <person name="Kistler C."/>
            <person name="Shim W.-B."/>
            <person name="Kang S."/>
            <person name="Woloshuk C."/>
        </authorList>
    </citation>
    <scope>NUCLEOTIDE SEQUENCE</scope>
    <source>
        <strain evidence="2">4287</strain>
    </source>
</reference>
<evidence type="ECO:0000256" key="1">
    <source>
        <dbReference type="SAM" id="MobiDB-lite"/>
    </source>
</evidence>
<gene>
    <name evidence="2" type="ORF">FOXG_20836</name>
</gene>
<proteinExistence type="predicted"/>
<reference evidence="2" key="2">
    <citation type="journal article" date="2010" name="Nature">
        <title>Comparative genomics reveals mobile pathogenicity chromosomes in Fusarium.</title>
        <authorList>
            <person name="Ma L.J."/>
            <person name="van der Does H.C."/>
            <person name="Borkovich K.A."/>
            <person name="Coleman J.J."/>
            <person name="Daboussi M.J."/>
            <person name="Di Pietro A."/>
            <person name="Dufresne M."/>
            <person name="Freitag M."/>
            <person name="Grabherr M."/>
            <person name="Henrissat B."/>
            <person name="Houterman P.M."/>
            <person name="Kang S."/>
            <person name="Shim W.B."/>
            <person name="Woloshuk C."/>
            <person name="Xie X."/>
            <person name="Xu J.R."/>
            <person name="Antoniw J."/>
            <person name="Baker S.E."/>
            <person name="Bluhm B.H."/>
            <person name="Breakspear A."/>
            <person name="Brown D.W."/>
            <person name="Butchko R.A."/>
            <person name="Chapman S."/>
            <person name="Coulson R."/>
            <person name="Coutinho P.M."/>
            <person name="Danchin E.G."/>
            <person name="Diener A."/>
            <person name="Gale L.R."/>
            <person name="Gardiner D.M."/>
            <person name="Goff S."/>
            <person name="Hammond-Kosack K.E."/>
            <person name="Hilburn K."/>
            <person name="Hua-Van A."/>
            <person name="Jonkers W."/>
            <person name="Kazan K."/>
            <person name="Kodira C.D."/>
            <person name="Koehrsen M."/>
            <person name="Kumar L."/>
            <person name="Lee Y.H."/>
            <person name="Li L."/>
            <person name="Manners J.M."/>
            <person name="Miranda-Saavedra D."/>
            <person name="Mukherjee M."/>
            <person name="Park G."/>
            <person name="Park J."/>
            <person name="Park S.Y."/>
            <person name="Proctor R.H."/>
            <person name="Regev A."/>
            <person name="Ruiz-Roldan M.C."/>
            <person name="Sain D."/>
            <person name="Sakthikumar S."/>
            <person name="Sykes S."/>
            <person name="Schwartz D.C."/>
            <person name="Turgeon B.G."/>
            <person name="Wapinski I."/>
            <person name="Yoder O."/>
            <person name="Young S."/>
            <person name="Zeng Q."/>
            <person name="Zhou S."/>
            <person name="Galagan J."/>
            <person name="Cuomo C.A."/>
            <person name="Kistler H.C."/>
            <person name="Rep M."/>
        </authorList>
    </citation>
    <scope>NUCLEOTIDE SEQUENCE [LARGE SCALE GENOMIC DNA]</scope>
    <source>
        <strain evidence="2">4287</strain>
    </source>
</reference>